<dbReference type="Proteomes" id="UP000593998">
    <property type="component" value="Chromosome"/>
</dbReference>
<protein>
    <submittedName>
        <fullName evidence="3">Uncharacterized protein</fullName>
    </submittedName>
</protein>
<gene>
    <name evidence="3" type="ORF">IGS73_06235</name>
</gene>
<accession>A0A7L9J2Y3</accession>
<feature type="transmembrane region" description="Helical" evidence="2">
    <location>
        <begin position="7"/>
        <end position="28"/>
    </location>
</feature>
<sequence length="158" mass="16066">MRTTLHLIGYGTTALAAFVFGALVMLIGSGGDSTATSRPSTSTVTSTATVTDSGATTTTTAAPTTTTRTSTKTVTAEPPAPESAIPGDGTFEVGVDIEPGTYMSPAAASGNCYWARLSGSDSFDDIIANNNSSGQSLVTIAATDKFFESSGCDDWTVR</sequence>
<evidence type="ECO:0000256" key="1">
    <source>
        <dbReference type="SAM" id="MobiDB-lite"/>
    </source>
</evidence>
<evidence type="ECO:0000313" key="4">
    <source>
        <dbReference type="Proteomes" id="UP000593998"/>
    </source>
</evidence>
<dbReference type="EMBL" id="CP062789">
    <property type="protein sequence ID" value="QOK23971.1"/>
    <property type="molecule type" value="Genomic_DNA"/>
</dbReference>
<organism evidence="3 4">
    <name type="scientific">Janibacter indicus</name>
    <dbReference type="NCBI Taxonomy" id="857417"/>
    <lineage>
        <taxon>Bacteria</taxon>
        <taxon>Bacillati</taxon>
        <taxon>Actinomycetota</taxon>
        <taxon>Actinomycetes</taxon>
        <taxon>Micrococcales</taxon>
        <taxon>Intrasporangiaceae</taxon>
        <taxon>Janibacter</taxon>
    </lineage>
</organism>
<feature type="region of interest" description="Disordered" evidence="1">
    <location>
        <begin position="31"/>
        <end position="89"/>
    </location>
</feature>
<dbReference type="AlphaFoldDB" id="A0A7L9J2Y3"/>
<keyword evidence="2" id="KW-0812">Transmembrane</keyword>
<evidence type="ECO:0000313" key="3">
    <source>
        <dbReference type="EMBL" id="QOK23971.1"/>
    </source>
</evidence>
<reference evidence="3 4" key="1">
    <citation type="submission" date="2020-10" db="EMBL/GenBank/DDBJ databases">
        <title>Janibacter indicus TT2 genome sequence.</title>
        <authorList>
            <person name="Lee K."/>
            <person name="Ganzorig M."/>
        </authorList>
    </citation>
    <scope>NUCLEOTIDE SEQUENCE [LARGE SCALE GENOMIC DNA]</scope>
    <source>
        <strain evidence="3 4">TT2</strain>
    </source>
</reference>
<feature type="compositionally biased region" description="Low complexity" evidence="1">
    <location>
        <begin position="33"/>
        <end position="76"/>
    </location>
</feature>
<keyword evidence="2" id="KW-1133">Transmembrane helix</keyword>
<proteinExistence type="predicted"/>
<dbReference type="RefSeq" id="WP_192911851.1">
    <property type="nucleotide sequence ID" value="NZ_CP062789.1"/>
</dbReference>
<evidence type="ECO:0000256" key="2">
    <source>
        <dbReference type="SAM" id="Phobius"/>
    </source>
</evidence>
<keyword evidence="2" id="KW-0472">Membrane</keyword>
<name>A0A7L9J2Y3_9MICO</name>